<dbReference type="GO" id="GO:0016887">
    <property type="term" value="F:ATP hydrolysis activity"/>
    <property type="evidence" value="ECO:0007669"/>
    <property type="project" value="InterPro"/>
</dbReference>
<dbReference type="PANTHER" id="PTHR42939:SF1">
    <property type="entry name" value="ABC TRANSPORTER ATP-BINDING PROTEIN ALBC-RELATED"/>
    <property type="match status" value="1"/>
</dbReference>
<evidence type="ECO:0000256" key="1">
    <source>
        <dbReference type="ARBA" id="ARBA00022448"/>
    </source>
</evidence>
<gene>
    <name evidence="6" type="ORF">NS359_06860</name>
</gene>
<keyword evidence="3" id="KW-0067">ATP-binding</keyword>
<evidence type="ECO:0000313" key="6">
    <source>
        <dbReference type="EMBL" id="KTR52257.1"/>
    </source>
</evidence>
<accession>A0A147DRG8</accession>
<name>A0A147DRG8_9MICO</name>
<dbReference type="RefSeq" id="WP_058749525.1">
    <property type="nucleotide sequence ID" value="NZ_LDRC01000033.1"/>
</dbReference>
<keyword evidence="1" id="KW-0813">Transport</keyword>
<dbReference type="Gene3D" id="3.40.50.300">
    <property type="entry name" value="P-loop containing nucleotide triphosphate hydrolases"/>
    <property type="match status" value="1"/>
</dbReference>
<dbReference type="SUPFAM" id="SSF52540">
    <property type="entry name" value="P-loop containing nucleoside triphosphate hydrolases"/>
    <property type="match status" value="1"/>
</dbReference>
<comment type="caution">
    <text evidence="6">The sequence shown here is derived from an EMBL/GenBank/DDBJ whole genome shotgun (WGS) entry which is preliminary data.</text>
</comment>
<dbReference type="EMBL" id="LDRC01000033">
    <property type="protein sequence ID" value="KTR52257.1"/>
    <property type="molecule type" value="Genomic_DNA"/>
</dbReference>
<dbReference type="InterPro" id="IPR051782">
    <property type="entry name" value="ABC_Transporter_VariousFunc"/>
</dbReference>
<feature type="domain" description="ABC transporter" evidence="5">
    <location>
        <begin position="11"/>
        <end position="236"/>
    </location>
</feature>
<dbReference type="PATRIC" id="fig|465820.4.peg.1449"/>
<dbReference type="GO" id="GO:0005524">
    <property type="term" value="F:ATP binding"/>
    <property type="evidence" value="ECO:0007669"/>
    <property type="project" value="UniProtKB-KW"/>
</dbReference>
<dbReference type="OrthoDB" id="5116176at2"/>
<dbReference type="Pfam" id="PF00005">
    <property type="entry name" value="ABC_tran"/>
    <property type="match status" value="1"/>
</dbReference>
<dbReference type="CDD" id="cd03230">
    <property type="entry name" value="ABC_DR_subfamily_A"/>
    <property type="match status" value="1"/>
</dbReference>
<evidence type="ECO:0000313" key="7">
    <source>
        <dbReference type="Proteomes" id="UP000072763"/>
    </source>
</evidence>
<feature type="region of interest" description="Disordered" evidence="4">
    <location>
        <begin position="256"/>
        <end position="277"/>
    </location>
</feature>
<dbReference type="PANTHER" id="PTHR42939">
    <property type="entry name" value="ABC TRANSPORTER ATP-BINDING PROTEIN ALBC-RELATED"/>
    <property type="match status" value="1"/>
</dbReference>
<organism evidence="6 7">
    <name type="scientific">Curtobacterium oceanosedimentum</name>
    <dbReference type="NCBI Taxonomy" id="465820"/>
    <lineage>
        <taxon>Bacteria</taxon>
        <taxon>Bacillati</taxon>
        <taxon>Actinomycetota</taxon>
        <taxon>Actinomycetes</taxon>
        <taxon>Micrococcales</taxon>
        <taxon>Microbacteriaceae</taxon>
        <taxon>Curtobacterium</taxon>
    </lineage>
</organism>
<reference evidence="6 7" key="1">
    <citation type="journal article" date="2016" name="Front. Microbiol.">
        <title>Genomic Resource of Rice Seed Associated Bacteria.</title>
        <authorList>
            <person name="Midha S."/>
            <person name="Bansal K."/>
            <person name="Sharma S."/>
            <person name="Kumar N."/>
            <person name="Patil P.P."/>
            <person name="Chaudhry V."/>
            <person name="Patil P.B."/>
        </authorList>
    </citation>
    <scope>NUCLEOTIDE SEQUENCE [LARGE SCALE GENOMIC DNA]</scope>
    <source>
        <strain evidence="6 7">NS359</strain>
    </source>
</reference>
<evidence type="ECO:0000256" key="3">
    <source>
        <dbReference type="ARBA" id="ARBA00022840"/>
    </source>
</evidence>
<dbReference type="Proteomes" id="UP000072763">
    <property type="component" value="Unassembled WGS sequence"/>
</dbReference>
<keyword evidence="2" id="KW-0547">Nucleotide-binding</keyword>
<evidence type="ECO:0000256" key="2">
    <source>
        <dbReference type="ARBA" id="ARBA00022741"/>
    </source>
</evidence>
<dbReference type="InterPro" id="IPR027417">
    <property type="entry name" value="P-loop_NTPase"/>
</dbReference>
<evidence type="ECO:0000256" key="4">
    <source>
        <dbReference type="SAM" id="MobiDB-lite"/>
    </source>
</evidence>
<proteinExistence type="predicted"/>
<dbReference type="InterPro" id="IPR003439">
    <property type="entry name" value="ABC_transporter-like_ATP-bd"/>
</dbReference>
<protein>
    <recommendedName>
        <fullName evidence="5">ABC transporter domain-containing protein</fullName>
    </recommendedName>
</protein>
<dbReference type="InterPro" id="IPR003593">
    <property type="entry name" value="AAA+_ATPase"/>
</dbReference>
<evidence type="ECO:0000259" key="5">
    <source>
        <dbReference type="PROSITE" id="PS50893"/>
    </source>
</evidence>
<dbReference type="SMART" id="SM00382">
    <property type="entry name" value="AAA"/>
    <property type="match status" value="1"/>
</dbReference>
<sequence>MIDVSAPEPLIALGCTKRYRTGTRALAGVDLTVDPGELVAMLGPNGSGKSTLVHGIVGLHRIEAEALTICGHDVDERGAKDQLGFVPDELPIPLSLTGWEYLDHLQRLRGGRADDWRNVLIDELGLASHLEKFIGDMSHGTKKKLQITAAVQHVPRLLVLDEPFRGLDPRSVVVVRSLLDALLSMGTGVLVATHDVLAAERWFDRVVILTEGRMIADGTPQDLVAQSSADSLEGVLLDATRAPATGAVTSRLLAGLPEQRRDSTPLPPPELRNRRSS</sequence>
<dbReference type="AlphaFoldDB" id="A0A147DRG8"/>
<dbReference type="PROSITE" id="PS50893">
    <property type="entry name" value="ABC_TRANSPORTER_2"/>
    <property type="match status" value="1"/>
</dbReference>